<comment type="caution">
    <text evidence="8">The sequence shown here is derived from an EMBL/GenBank/DDBJ whole genome shotgun (WGS) entry which is preliminary data.</text>
</comment>
<dbReference type="GO" id="GO:0031175">
    <property type="term" value="P:neuron projection development"/>
    <property type="evidence" value="ECO:0007669"/>
    <property type="project" value="TreeGrafter"/>
</dbReference>
<keyword evidence="6" id="KW-0493">Microtubule</keyword>
<dbReference type="InterPro" id="IPR027324">
    <property type="entry name" value="MAP2/MAP4/Tau"/>
</dbReference>
<evidence type="ECO:0000256" key="4">
    <source>
        <dbReference type="ARBA" id="ARBA00022737"/>
    </source>
</evidence>
<accession>A0A016WMM0</accession>
<dbReference type="GO" id="GO:0005874">
    <property type="term" value="C:microtubule"/>
    <property type="evidence" value="ECO:0007669"/>
    <property type="project" value="UniProtKB-KW"/>
</dbReference>
<keyword evidence="3" id="KW-0597">Phosphoprotein</keyword>
<evidence type="ECO:0000313" key="8">
    <source>
        <dbReference type="EMBL" id="EYC40502.1"/>
    </source>
</evidence>
<evidence type="ECO:0000256" key="6">
    <source>
        <dbReference type="RuleBase" id="RU000686"/>
    </source>
</evidence>
<dbReference type="EMBL" id="JARK01000209">
    <property type="protein sequence ID" value="EYC40502.1"/>
    <property type="molecule type" value="Genomic_DNA"/>
</dbReference>
<dbReference type="GO" id="GO:0000226">
    <property type="term" value="P:microtubule cytoskeleton organization"/>
    <property type="evidence" value="ECO:0007669"/>
    <property type="project" value="TreeGrafter"/>
</dbReference>
<evidence type="ECO:0000313" key="9">
    <source>
        <dbReference type="Proteomes" id="UP000024635"/>
    </source>
</evidence>
<dbReference type="Pfam" id="PF00418">
    <property type="entry name" value="Tubulin-binding"/>
    <property type="match status" value="3"/>
</dbReference>
<dbReference type="GO" id="GO:0008017">
    <property type="term" value="F:microtubule binding"/>
    <property type="evidence" value="ECO:0007669"/>
    <property type="project" value="InterPro"/>
</dbReference>
<organism evidence="8 9">
    <name type="scientific">Ancylostoma ceylanicum</name>
    <dbReference type="NCBI Taxonomy" id="53326"/>
    <lineage>
        <taxon>Eukaryota</taxon>
        <taxon>Metazoa</taxon>
        <taxon>Ecdysozoa</taxon>
        <taxon>Nematoda</taxon>
        <taxon>Chromadorea</taxon>
        <taxon>Rhabditida</taxon>
        <taxon>Rhabditina</taxon>
        <taxon>Rhabditomorpha</taxon>
        <taxon>Strongyloidea</taxon>
        <taxon>Ancylostomatidae</taxon>
        <taxon>Ancylostomatinae</taxon>
        <taxon>Ancylostoma</taxon>
    </lineage>
</organism>
<name>A0A016WMM0_9BILA</name>
<evidence type="ECO:0000256" key="2">
    <source>
        <dbReference type="ARBA" id="ARBA00022490"/>
    </source>
</evidence>
<comment type="subcellular location">
    <subcellularLocation>
        <location evidence="1 6">Cytoplasm</location>
        <location evidence="1 6">Cytoskeleton</location>
    </subcellularLocation>
</comment>
<dbReference type="AlphaFoldDB" id="A0A016WMM0"/>
<evidence type="ECO:0000256" key="3">
    <source>
        <dbReference type="ARBA" id="ARBA00022553"/>
    </source>
</evidence>
<dbReference type="PROSITE" id="PS51491">
    <property type="entry name" value="TAU_MAP_2"/>
    <property type="match status" value="3"/>
</dbReference>
<dbReference type="PANTHER" id="PTHR11501">
    <property type="entry name" value="MICROTUBULE-ASSOCIATED PROTEIN"/>
    <property type="match status" value="1"/>
</dbReference>
<feature type="region of interest" description="Disordered" evidence="7">
    <location>
        <begin position="1"/>
        <end position="63"/>
    </location>
</feature>
<dbReference type="GO" id="GO:0043005">
    <property type="term" value="C:neuron projection"/>
    <property type="evidence" value="ECO:0007669"/>
    <property type="project" value="TreeGrafter"/>
</dbReference>
<proteinExistence type="predicted"/>
<keyword evidence="2 6" id="KW-0963">Cytoplasm</keyword>
<dbReference type="PROSITE" id="PS00229">
    <property type="entry name" value="TAU_MAP_1"/>
    <property type="match status" value="3"/>
</dbReference>
<dbReference type="InterPro" id="IPR001084">
    <property type="entry name" value="MAP_tubulin-bd_rpt"/>
</dbReference>
<sequence length="310" mass="33638">MTDFSTAMPKPPANATRAIKPPAPRVAAKPAAKTEAVPKKPAARTQSQPRPNAEAKNVSQPTTPKVYRKIVTVSSKIGSFTDHKPQGGNVQIFSENRTYNAQSKIGSLHNVSHTPGGGNVKIPNMKLDFKEKAKPKIEAKSDYVPPVPEKKMITQKLNWNAQSKIGSLDNVKHKPAGGNVQILNQKLEWHATSKVGSKDNIKHKPGGGNVQPTSTFINPCTVVGVDGSDPSTTPKSTRCDRAAHDGIVAARGFLLKRRGGVACFSSPWMGHQHRRKLYIDVVTLNTHVETVVQDEGTFIWVSHVLRGFSS</sequence>
<protein>
    <recommendedName>
        <fullName evidence="6">Microtubule-associated protein</fullName>
    </recommendedName>
</protein>
<dbReference type="STRING" id="53326.A0A016WMM0"/>
<dbReference type="OrthoDB" id="9378527at2759"/>
<dbReference type="PANTHER" id="PTHR11501:SF18">
    <property type="entry name" value="MICROTUBULE-ASSOCIATED PROTEIN"/>
    <property type="match status" value="1"/>
</dbReference>
<keyword evidence="4" id="KW-0677">Repeat</keyword>
<evidence type="ECO:0000256" key="5">
    <source>
        <dbReference type="ARBA" id="ARBA00023212"/>
    </source>
</evidence>
<dbReference type="Proteomes" id="UP000024635">
    <property type="component" value="Unassembled WGS sequence"/>
</dbReference>
<reference evidence="9" key="1">
    <citation type="journal article" date="2015" name="Nat. Genet.">
        <title>The genome and transcriptome of the zoonotic hookworm Ancylostoma ceylanicum identify infection-specific gene families.</title>
        <authorList>
            <person name="Schwarz E.M."/>
            <person name="Hu Y."/>
            <person name="Antoshechkin I."/>
            <person name="Miller M.M."/>
            <person name="Sternberg P.W."/>
            <person name="Aroian R.V."/>
        </authorList>
    </citation>
    <scope>NUCLEOTIDE SEQUENCE</scope>
    <source>
        <strain evidence="9">HY135</strain>
    </source>
</reference>
<evidence type="ECO:0000256" key="7">
    <source>
        <dbReference type="SAM" id="MobiDB-lite"/>
    </source>
</evidence>
<keyword evidence="5 6" id="KW-0206">Cytoskeleton</keyword>
<gene>
    <name evidence="8" type="primary">Acey_s0609.g611</name>
    <name evidence="8" type="synonym">Acey-ptl-1</name>
    <name evidence="8" type="ORF">Y032_0609g611</name>
</gene>
<evidence type="ECO:0000256" key="1">
    <source>
        <dbReference type="ARBA" id="ARBA00004245"/>
    </source>
</evidence>
<keyword evidence="9" id="KW-1185">Reference proteome</keyword>